<protein>
    <submittedName>
        <fullName evidence="1">12522_t:CDS:1</fullName>
    </submittedName>
</protein>
<sequence>PYSTNDREEFKKCDHECIDEKHHNKVEGKNPVKSYCTQKIFHSSLDHNYNTTPDGAVMEAVFTFIETRKKSRKSTQVGQMAIDRDTVSLILFNENTTVAFENRTLTNSEELLREMMKYTAGGGTNFAKGIKEATKLIKTHRDPSK</sequence>
<organism evidence="1 2">
    <name type="scientific">Racocetra fulgida</name>
    <dbReference type="NCBI Taxonomy" id="60492"/>
    <lineage>
        <taxon>Eukaryota</taxon>
        <taxon>Fungi</taxon>
        <taxon>Fungi incertae sedis</taxon>
        <taxon>Mucoromycota</taxon>
        <taxon>Glomeromycotina</taxon>
        <taxon>Glomeromycetes</taxon>
        <taxon>Diversisporales</taxon>
        <taxon>Gigasporaceae</taxon>
        <taxon>Racocetra</taxon>
    </lineage>
</organism>
<comment type="caution">
    <text evidence="1">The sequence shown here is derived from an EMBL/GenBank/DDBJ whole genome shotgun (WGS) entry which is preliminary data.</text>
</comment>
<evidence type="ECO:0000313" key="1">
    <source>
        <dbReference type="EMBL" id="CAG8636541.1"/>
    </source>
</evidence>
<proteinExistence type="predicted"/>
<dbReference type="Gene3D" id="3.40.50.410">
    <property type="entry name" value="von Willebrand factor, type A domain"/>
    <property type="match status" value="1"/>
</dbReference>
<feature type="non-terminal residue" evidence="1">
    <location>
        <position position="1"/>
    </location>
</feature>
<dbReference type="AlphaFoldDB" id="A0A9N9DIS5"/>
<accession>A0A9N9DIS5</accession>
<dbReference type="Proteomes" id="UP000789396">
    <property type="component" value="Unassembled WGS sequence"/>
</dbReference>
<gene>
    <name evidence="1" type="ORF">RFULGI_LOCUS7924</name>
</gene>
<evidence type="ECO:0000313" key="2">
    <source>
        <dbReference type="Proteomes" id="UP000789396"/>
    </source>
</evidence>
<reference evidence="1" key="1">
    <citation type="submission" date="2021-06" db="EMBL/GenBank/DDBJ databases">
        <authorList>
            <person name="Kallberg Y."/>
            <person name="Tangrot J."/>
            <person name="Rosling A."/>
        </authorList>
    </citation>
    <scope>NUCLEOTIDE SEQUENCE</scope>
    <source>
        <strain evidence="1">IN212</strain>
    </source>
</reference>
<dbReference type="CDD" id="cd00198">
    <property type="entry name" value="vWFA"/>
    <property type="match status" value="1"/>
</dbReference>
<keyword evidence="2" id="KW-1185">Reference proteome</keyword>
<dbReference type="SUPFAM" id="SSF53300">
    <property type="entry name" value="vWA-like"/>
    <property type="match status" value="1"/>
</dbReference>
<dbReference type="OrthoDB" id="2414946at2759"/>
<dbReference type="EMBL" id="CAJVPZ010012102">
    <property type="protein sequence ID" value="CAG8636541.1"/>
    <property type="molecule type" value="Genomic_DNA"/>
</dbReference>
<name>A0A9N9DIS5_9GLOM</name>
<dbReference type="InterPro" id="IPR036465">
    <property type="entry name" value="vWFA_dom_sf"/>
</dbReference>